<accession>A0ABT6CKI5</accession>
<feature type="domain" description="CHAT" evidence="3">
    <location>
        <begin position="539"/>
        <end position="809"/>
    </location>
</feature>
<dbReference type="PANTHER" id="PTHR10098">
    <property type="entry name" value="RAPSYN-RELATED"/>
    <property type="match status" value="1"/>
</dbReference>
<dbReference type="RefSeq" id="WP_277278932.1">
    <property type="nucleotide sequence ID" value="NZ_JAROCY010000013.1"/>
</dbReference>
<dbReference type="Pfam" id="PF12770">
    <property type="entry name" value="CHAT"/>
    <property type="match status" value="1"/>
</dbReference>
<reference evidence="4 5" key="1">
    <citation type="submission" date="2023-03" db="EMBL/GenBank/DDBJ databases">
        <title>Novosphingobium cyanobacteriorum sp. nov., isolated from a eutrophic reservoir during the Microcystis bloom period.</title>
        <authorList>
            <person name="Kang M."/>
            <person name="Le V."/>
            <person name="Ko S.-R."/>
            <person name="Lee S.-A."/>
            <person name="Ahn C.-Y."/>
        </authorList>
    </citation>
    <scope>NUCLEOTIDE SEQUENCE [LARGE SCALE GENOMIC DNA]</scope>
    <source>
        <strain evidence="4 5">HBC54</strain>
    </source>
</reference>
<evidence type="ECO:0000313" key="5">
    <source>
        <dbReference type="Proteomes" id="UP001222770"/>
    </source>
</evidence>
<name>A0ABT6CKI5_9SPHN</name>
<feature type="signal peptide" evidence="2">
    <location>
        <begin position="1"/>
        <end position="31"/>
    </location>
</feature>
<feature type="chain" id="PRO_5046587065" evidence="2">
    <location>
        <begin position="32"/>
        <end position="812"/>
    </location>
</feature>
<protein>
    <submittedName>
        <fullName evidence="4">CHAT domain-containing protein</fullName>
    </submittedName>
</protein>
<dbReference type="InterPro" id="IPR024983">
    <property type="entry name" value="CHAT_dom"/>
</dbReference>
<dbReference type="PANTHER" id="PTHR10098:SF112">
    <property type="entry name" value="SLR0380 PROTEIN"/>
    <property type="match status" value="1"/>
</dbReference>
<organism evidence="4 5">
    <name type="scientific">Novosphingobium cyanobacteriorum</name>
    <dbReference type="NCBI Taxonomy" id="3024215"/>
    <lineage>
        <taxon>Bacteria</taxon>
        <taxon>Pseudomonadati</taxon>
        <taxon>Pseudomonadota</taxon>
        <taxon>Alphaproteobacteria</taxon>
        <taxon>Sphingomonadales</taxon>
        <taxon>Sphingomonadaceae</taxon>
        <taxon>Novosphingobium</taxon>
    </lineage>
</organism>
<evidence type="ECO:0000256" key="1">
    <source>
        <dbReference type="SAM" id="MobiDB-lite"/>
    </source>
</evidence>
<evidence type="ECO:0000256" key="2">
    <source>
        <dbReference type="SAM" id="SignalP"/>
    </source>
</evidence>
<sequence length="812" mass="84496">MDRLPCGLADWRALFACACASLWLAANPAHAAEPSTTPIAFCGAAASSEGLAGQPAIPADLLAQTTSTVEANLAMAGDPIVAADHAIALIASALRPYPASAGGLSPDVMAAFCTAAGEAYRLGKGGSPLQARLLLGLAYRLAGNAHRDDLAALAAYRLGLVAMDGATAGSRGARRAMLRSPDAPQQQEGEKTGSCGLISGPAALMPQGALASVNALSCAIATARSAQALETGAKASLRLARYWLDHGRRTPADQQHSLREAAKVSLNALGDAARISQPVLRAEMVGRLAEAALDTGLATQDPRLRAAIAQLDRDGADGPSRAQAGALKARLTLADGDAVTARTLLRQAIMLESGSALPMRLPDWYLLLAQADPVGRSAHLTAAFRALNAVRPLLPRFDAATAQSNFTLRVQPVFEALLADRLADGAGDPDDPLRIAEAQGLVEEYRQAELQSVFGSECVAARAPIRPAELHEHEVLLYPVLLPDRVLLIYAVGGVSGDGAAPRYHLLAQKPGVGRSDVIGLANAMTDSVSYGGDDSWRAPARRLYDILVAPVADKLGPDGTLVVIPDGPLSALPFAALLDERQHFLIERATVGTVPSLAYSQPGAPLRAQQAGVVAASLAKEVILPVGTFPALAGTGEEARFAVVGLKHGQLIENFHRADLVHALAARQTDVLHLATHASFNGRSDRSYIVADGEQIPIADLRNLIAQNQARGEQLDLLVLSACETAVGDDQASLGLAGAAVQSGARSVLASLWQVNDAGTAQLMKAFYQGLAAGKGKAAALRDAQRQLIAQGFELADPGVWSAFILLGAWR</sequence>
<evidence type="ECO:0000259" key="3">
    <source>
        <dbReference type="Pfam" id="PF12770"/>
    </source>
</evidence>
<feature type="region of interest" description="Disordered" evidence="1">
    <location>
        <begin position="173"/>
        <end position="192"/>
    </location>
</feature>
<evidence type="ECO:0000313" key="4">
    <source>
        <dbReference type="EMBL" id="MDF8334347.1"/>
    </source>
</evidence>
<comment type="caution">
    <text evidence="4">The sequence shown here is derived from an EMBL/GenBank/DDBJ whole genome shotgun (WGS) entry which is preliminary data.</text>
</comment>
<keyword evidence="2" id="KW-0732">Signal</keyword>
<gene>
    <name evidence="4" type="ORF">POM99_14145</name>
</gene>
<dbReference type="Proteomes" id="UP001222770">
    <property type="component" value="Unassembled WGS sequence"/>
</dbReference>
<proteinExistence type="predicted"/>
<dbReference type="EMBL" id="JAROCY010000013">
    <property type="protein sequence ID" value="MDF8334347.1"/>
    <property type="molecule type" value="Genomic_DNA"/>
</dbReference>
<keyword evidence="5" id="KW-1185">Reference proteome</keyword>